<feature type="compositionally biased region" description="Basic and acidic residues" evidence="1">
    <location>
        <begin position="108"/>
        <end position="125"/>
    </location>
</feature>
<feature type="compositionally biased region" description="Polar residues" evidence="1">
    <location>
        <begin position="162"/>
        <end position="172"/>
    </location>
</feature>
<dbReference type="EMBL" id="JAIQCJ010002448">
    <property type="protein sequence ID" value="KAJ8776122.1"/>
    <property type="molecule type" value="Genomic_DNA"/>
</dbReference>
<gene>
    <name evidence="2" type="ORF">J1605_015783</name>
</gene>
<evidence type="ECO:0000256" key="1">
    <source>
        <dbReference type="SAM" id="MobiDB-lite"/>
    </source>
</evidence>
<accession>A0AB34GAE6</accession>
<comment type="caution">
    <text evidence="2">The sequence shown here is derived from an EMBL/GenBank/DDBJ whole genome shotgun (WGS) entry which is preliminary data.</text>
</comment>
<proteinExistence type="predicted"/>
<feature type="region of interest" description="Disordered" evidence="1">
    <location>
        <begin position="38"/>
        <end position="179"/>
    </location>
</feature>
<evidence type="ECO:0000313" key="3">
    <source>
        <dbReference type="Proteomes" id="UP001159641"/>
    </source>
</evidence>
<dbReference type="AlphaFoldDB" id="A0AB34GAE6"/>
<organism evidence="2 3">
    <name type="scientific">Eschrichtius robustus</name>
    <name type="common">California gray whale</name>
    <name type="synonym">Eschrichtius gibbosus</name>
    <dbReference type="NCBI Taxonomy" id="9764"/>
    <lineage>
        <taxon>Eukaryota</taxon>
        <taxon>Metazoa</taxon>
        <taxon>Chordata</taxon>
        <taxon>Craniata</taxon>
        <taxon>Vertebrata</taxon>
        <taxon>Euteleostomi</taxon>
        <taxon>Mammalia</taxon>
        <taxon>Eutheria</taxon>
        <taxon>Laurasiatheria</taxon>
        <taxon>Artiodactyla</taxon>
        <taxon>Whippomorpha</taxon>
        <taxon>Cetacea</taxon>
        <taxon>Mysticeti</taxon>
        <taxon>Eschrichtiidae</taxon>
        <taxon>Eschrichtius</taxon>
    </lineage>
</organism>
<keyword evidence="3" id="KW-1185">Reference proteome</keyword>
<feature type="compositionally biased region" description="Low complexity" evidence="1">
    <location>
        <begin position="96"/>
        <end position="107"/>
    </location>
</feature>
<evidence type="ECO:0000313" key="2">
    <source>
        <dbReference type="EMBL" id="KAJ8776122.1"/>
    </source>
</evidence>
<feature type="compositionally biased region" description="Low complexity" evidence="1">
    <location>
        <begin position="53"/>
        <end position="62"/>
    </location>
</feature>
<name>A0AB34GAE6_ESCRO</name>
<reference evidence="2 3" key="1">
    <citation type="submission" date="2022-11" db="EMBL/GenBank/DDBJ databases">
        <title>Whole genome sequence of Eschrichtius robustus ER-17-0199.</title>
        <authorList>
            <person name="Bruniche-Olsen A."/>
            <person name="Black A.N."/>
            <person name="Fields C.J."/>
            <person name="Walden K."/>
            <person name="Dewoody J.A."/>
        </authorList>
    </citation>
    <scope>NUCLEOTIDE SEQUENCE [LARGE SCALE GENOMIC DNA]</scope>
    <source>
        <strain evidence="2">ER-17-0199</strain>
        <tissue evidence="2">Blubber</tissue>
    </source>
</reference>
<sequence length="179" mass="18591">MTESPGQGNQRTPPIWVLPCGSDGRALVRMPRCHLTPGACDDRAWQADPAAPPERASGAGPARAPPTRWPVAQPQPMAGVAPAGRATALGRHCRASRSAPRSSLASPRRAERGSRADGAAPDRARIPPHRQASLWPARPASPTSRPGGPAGGPELGPPTPASGRTTSTSQAQRLPWARS</sequence>
<dbReference type="Proteomes" id="UP001159641">
    <property type="component" value="Unassembled WGS sequence"/>
</dbReference>
<protein>
    <submittedName>
        <fullName evidence="2">Uncharacterized protein</fullName>
    </submittedName>
</protein>